<keyword evidence="1" id="KW-0732">Signal</keyword>
<proteinExistence type="predicted"/>
<organism evidence="2">
    <name type="scientific">Cacopsylla melanoneura</name>
    <dbReference type="NCBI Taxonomy" id="428564"/>
    <lineage>
        <taxon>Eukaryota</taxon>
        <taxon>Metazoa</taxon>
        <taxon>Ecdysozoa</taxon>
        <taxon>Arthropoda</taxon>
        <taxon>Hexapoda</taxon>
        <taxon>Insecta</taxon>
        <taxon>Pterygota</taxon>
        <taxon>Neoptera</taxon>
        <taxon>Paraneoptera</taxon>
        <taxon>Hemiptera</taxon>
        <taxon>Sternorrhyncha</taxon>
        <taxon>Psylloidea</taxon>
        <taxon>Psyllidae</taxon>
        <taxon>Psyllinae</taxon>
        <taxon>Cacopsylla</taxon>
    </lineage>
</organism>
<sequence>MWRLLILWSTLIYGAYGMNQETPTINPQFSKLTSHIAVKEILDYKVYEASVPLIYDSKWSKSEDIQINNPCQKENQWCKAAEQLQQFHKIIEADFININNDLQDKTEEINSIRHRQRRSVMATFLGYCCGVASKEETQDLYVGETKLAYNLQSLYNTLDTDHSQLSKVATSVETMTDQANHFLKMTKETIADTINKTENINQNEKIMFSMVMKNTIGIFQSIEAQRKSRIIDICKENKIPHIVVPLETLRSDLTELDEKISREGYTLSLKTEDITAYYSAEIATCMFSPSKIAIKIQIPIIKKNKKYSISKLIPIPFAWKDVTCIAQQEKEELWISSEYNTQVSKINTEDCKKGLCFMRRVRTQIPSEATCINLIIKRKNHKLMELCQMKCYHTTKTTVTQIKEDHLIITHPSNDTEILCSENKKIITENITYGALEVWLPCNCQIWDKKTIIVENTFPCDSRVTDYLNISHIIPQQWTKWATMPKTKVRKHNELHI</sequence>
<feature type="signal peptide" evidence="1">
    <location>
        <begin position="1"/>
        <end position="17"/>
    </location>
</feature>
<dbReference type="AlphaFoldDB" id="A0A8D8WMV5"/>
<name>A0A8D8WMV5_9HEMI</name>
<reference evidence="2" key="1">
    <citation type="submission" date="2021-05" db="EMBL/GenBank/DDBJ databases">
        <authorList>
            <person name="Alioto T."/>
            <person name="Alioto T."/>
            <person name="Gomez Garrido J."/>
        </authorList>
    </citation>
    <scope>NUCLEOTIDE SEQUENCE</scope>
</reference>
<evidence type="ECO:0000313" key="2">
    <source>
        <dbReference type="EMBL" id="CAG6664713.1"/>
    </source>
</evidence>
<protein>
    <submittedName>
        <fullName evidence="2">Uncharacterized protein</fullName>
    </submittedName>
</protein>
<accession>A0A8D8WMV5</accession>
<feature type="chain" id="PRO_5034058288" evidence="1">
    <location>
        <begin position="18"/>
        <end position="497"/>
    </location>
</feature>
<dbReference type="EMBL" id="HBUF01208394">
    <property type="protein sequence ID" value="CAG6664713.1"/>
    <property type="molecule type" value="Transcribed_RNA"/>
</dbReference>
<evidence type="ECO:0000256" key="1">
    <source>
        <dbReference type="SAM" id="SignalP"/>
    </source>
</evidence>